<dbReference type="Pfam" id="PF00544">
    <property type="entry name" value="Pectate_lyase_4"/>
    <property type="match status" value="1"/>
</dbReference>
<dbReference type="GO" id="GO:0005576">
    <property type="term" value="C:extracellular region"/>
    <property type="evidence" value="ECO:0007669"/>
    <property type="project" value="UniProtKB-SubCell"/>
</dbReference>
<proteinExistence type="inferred from homology"/>
<accession>A0A1Y2CZA6</accession>
<evidence type="ECO:0000259" key="7">
    <source>
        <dbReference type="PROSITE" id="PS51164"/>
    </source>
</evidence>
<keyword evidence="2 6" id="KW-0732">Signal</keyword>
<evidence type="ECO:0000256" key="1">
    <source>
        <dbReference type="ARBA" id="ARBA00010980"/>
    </source>
</evidence>
<dbReference type="SUPFAM" id="SSF57180">
    <property type="entry name" value="Cellulose-binding domain"/>
    <property type="match status" value="1"/>
</dbReference>
<evidence type="ECO:0000256" key="5">
    <source>
        <dbReference type="SAM" id="MobiDB-lite"/>
    </source>
</evidence>
<feature type="domain" description="CBM1" evidence="7">
    <location>
        <begin position="21"/>
        <end position="57"/>
    </location>
</feature>
<dbReference type="STRING" id="1754190.A0A1Y2CZA6"/>
<reference evidence="8 9" key="1">
    <citation type="submission" date="2016-08" db="EMBL/GenBank/DDBJ databases">
        <title>A Parts List for Fungal Cellulosomes Revealed by Comparative Genomics.</title>
        <authorList>
            <consortium name="DOE Joint Genome Institute"/>
            <person name="Haitjema C.H."/>
            <person name="Gilmore S.P."/>
            <person name="Henske J.K."/>
            <person name="Solomon K.V."/>
            <person name="De Groot R."/>
            <person name="Kuo A."/>
            <person name="Mondo S.J."/>
            <person name="Salamov A.A."/>
            <person name="Labutti K."/>
            <person name="Zhao Z."/>
            <person name="Chiniquy J."/>
            <person name="Barry K."/>
            <person name="Brewer H.M."/>
            <person name="Purvine S.O."/>
            <person name="Wright A.T."/>
            <person name="Boxma B."/>
            <person name="Van Alen T."/>
            <person name="Hackstein J.H."/>
            <person name="Baker S.E."/>
            <person name="Grigoriev I.V."/>
            <person name="O'Malley M.A."/>
        </authorList>
    </citation>
    <scope>NUCLEOTIDE SEQUENCE [LARGE SCALE GENOMIC DNA]</scope>
    <source>
        <strain evidence="8 9">G1</strain>
    </source>
</reference>
<dbReference type="GO" id="GO:0030570">
    <property type="term" value="F:pectate lyase activity"/>
    <property type="evidence" value="ECO:0007669"/>
    <property type="project" value="InterPro"/>
</dbReference>
<dbReference type="SMART" id="SM00656">
    <property type="entry name" value="Amb_all"/>
    <property type="match status" value="1"/>
</dbReference>
<dbReference type="AlphaFoldDB" id="A0A1Y2CZA6"/>
<evidence type="ECO:0000313" key="8">
    <source>
        <dbReference type="EMBL" id="ORY52204.1"/>
    </source>
</evidence>
<dbReference type="Proteomes" id="UP000193920">
    <property type="component" value="Unassembled WGS sequence"/>
</dbReference>
<feature type="region of interest" description="Disordered" evidence="5">
    <location>
        <begin position="65"/>
        <end position="100"/>
    </location>
</feature>
<dbReference type="OrthoDB" id="1637350at2759"/>
<comment type="caution">
    <text evidence="8">The sequence shown here is derived from an EMBL/GenBank/DDBJ whole genome shotgun (WGS) entry which is preliminary data.</text>
</comment>
<keyword evidence="9" id="KW-1185">Reference proteome</keyword>
<feature type="signal peptide" evidence="6">
    <location>
        <begin position="1"/>
        <end position="18"/>
    </location>
</feature>
<dbReference type="PANTHER" id="PTHR31683:SF18">
    <property type="entry name" value="PECTATE LYASE 21-RELATED"/>
    <property type="match status" value="1"/>
</dbReference>
<comment type="similarity">
    <text evidence="1 4">Belongs to the polysaccharide lyase 1 family.</text>
</comment>
<dbReference type="SMART" id="SM00236">
    <property type="entry name" value="fCBD"/>
    <property type="match status" value="1"/>
</dbReference>
<keyword evidence="4" id="KW-0119">Carbohydrate metabolism</keyword>
<evidence type="ECO:0000256" key="6">
    <source>
        <dbReference type="SAM" id="SignalP"/>
    </source>
</evidence>
<sequence length="391" mass="43254">MKSLYILISIINITKIFAETCSNSAFFQCGGDNWKGQSCCKSGYSCKKYNQWYSMCMPETNESTTTIKKTTTTTKPSSTPTNKEVSKEEEPVNSKLPSAPVGYASMNGGTTGGKGGQTIIVSNQSELQSALKVSGTKIIKVKGIIQLSSDISINKTSNLSLIGMDNNSGFTGGGFFIKSTNNLIIQNLKFSYCLGSSKDCLGIRRSSNIWVDHCEFYSDLNHGKDYYDGLVDFTYASDYITVSWCYLHDHSKVSLVGHSDNNGSEDRGKLHVTYHHNYFRNVISRIPSIRFGTGHIFNNVYEDIDYTCINSRMGAQVLVEGNVFRKASHPIVTNYESVEDGYVVERNNNFGNTGNSNSITRIGSFNTAPYKYTMDSINSVYNNVINNVGPQ</sequence>
<evidence type="ECO:0000256" key="4">
    <source>
        <dbReference type="RuleBase" id="RU361173"/>
    </source>
</evidence>
<comment type="subcellular location">
    <subcellularLocation>
        <location evidence="4">Secreted</location>
    </subcellularLocation>
</comment>
<dbReference type="InterPro" id="IPR012334">
    <property type="entry name" value="Pectin_lyas_fold"/>
</dbReference>
<dbReference type="PANTHER" id="PTHR31683">
    <property type="entry name" value="PECTATE LYASE 18-RELATED"/>
    <property type="match status" value="1"/>
</dbReference>
<protein>
    <submittedName>
        <fullName evidence="8">Pectin lyase-like protein</fullName>
    </submittedName>
</protein>
<gene>
    <name evidence="8" type="ORF">LY90DRAFT_383554</name>
</gene>
<feature type="chain" id="PRO_5012621224" evidence="6">
    <location>
        <begin position="19"/>
        <end position="391"/>
    </location>
</feature>
<dbReference type="SUPFAM" id="SSF51126">
    <property type="entry name" value="Pectin lyase-like"/>
    <property type="match status" value="1"/>
</dbReference>
<name>A0A1Y2CZA6_9FUNG</name>
<dbReference type="InterPro" id="IPR045032">
    <property type="entry name" value="PEL"/>
</dbReference>
<dbReference type="InterPro" id="IPR002022">
    <property type="entry name" value="Pec_lyase"/>
</dbReference>
<dbReference type="EMBL" id="MCOG01000093">
    <property type="protein sequence ID" value="ORY52204.1"/>
    <property type="molecule type" value="Genomic_DNA"/>
</dbReference>
<evidence type="ECO:0000256" key="3">
    <source>
        <dbReference type="ARBA" id="ARBA00023239"/>
    </source>
</evidence>
<keyword evidence="3 4" id="KW-0456">Lyase</keyword>
<dbReference type="Gene3D" id="2.160.20.10">
    <property type="entry name" value="Single-stranded right-handed beta-helix, Pectin lyase-like"/>
    <property type="match status" value="1"/>
</dbReference>
<keyword evidence="4" id="KW-0624">Polysaccharide degradation</keyword>
<dbReference type="Pfam" id="PF00734">
    <property type="entry name" value="CBM_1"/>
    <property type="match status" value="1"/>
</dbReference>
<keyword evidence="4" id="KW-0964">Secreted</keyword>
<evidence type="ECO:0000256" key="2">
    <source>
        <dbReference type="ARBA" id="ARBA00022729"/>
    </source>
</evidence>
<dbReference type="GO" id="GO:0030248">
    <property type="term" value="F:cellulose binding"/>
    <property type="evidence" value="ECO:0007669"/>
    <property type="project" value="InterPro"/>
</dbReference>
<dbReference type="InterPro" id="IPR011050">
    <property type="entry name" value="Pectin_lyase_fold/virulence"/>
</dbReference>
<dbReference type="InterPro" id="IPR035971">
    <property type="entry name" value="CBD_sf"/>
</dbReference>
<dbReference type="PROSITE" id="PS51164">
    <property type="entry name" value="CBM1_2"/>
    <property type="match status" value="1"/>
</dbReference>
<evidence type="ECO:0000313" key="9">
    <source>
        <dbReference type="Proteomes" id="UP000193920"/>
    </source>
</evidence>
<organism evidence="8 9">
    <name type="scientific">Neocallimastix californiae</name>
    <dbReference type="NCBI Taxonomy" id="1754190"/>
    <lineage>
        <taxon>Eukaryota</taxon>
        <taxon>Fungi</taxon>
        <taxon>Fungi incertae sedis</taxon>
        <taxon>Chytridiomycota</taxon>
        <taxon>Chytridiomycota incertae sedis</taxon>
        <taxon>Neocallimastigomycetes</taxon>
        <taxon>Neocallimastigales</taxon>
        <taxon>Neocallimastigaceae</taxon>
        <taxon>Neocallimastix</taxon>
    </lineage>
</organism>
<dbReference type="InterPro" id="IPR000254">
    <property type="entry name" value="CBD"/>
</dbReference>
<feature type="compositionally biased region" description="Low complexity" evidence="5">
    <location>
        <begin position="65"/>
        <end position="83"/>
    </location>
</feature>
<dbReference type="GO" id="GO:0000272">
    <property type="term" value="P:polysaccharide catabolic process"/>
    <property type="evidence" value="ECO:0007669"/>
    <property type="project" value="UniProtKB-KW"/>
</dbReference>